<dbReference type="InParanoid" id="A0A2V0PBN5"/>
<dbReference type="GO" id="GO:0007052">
    <property type="term" value="P:mitotic spindle organization"/>
    <property type="evidence" value="ECO:0007669"/>
    <property type="project" value="TreeGrafter"/>
</dbReference>
<dbReference type="EC" id="5.2.1.8" evidence="7"/>
<dbReference type="InterPro" id="IPR004327">
    <property type="entry name" value="Phstyr_phstse_ac"/>
</dbReference>
<feature type="compositionally biased region" description="Gly residues" evidence="8">
    <location>
        <begin position="178"/>
        <end position="188"/>
    </location>
</feature>
<feature type="compositionally biased region" description="Low complexity" evidence="8">
    <location>
        <begin position="35"/>
        <end position="77"/>
    </location>
</feature>
<evidence type="ECO:0000256" key="2">
    <source>
        <dbReference type="ARBA" id="ARBA00004496"/>
    </source>
</evidence>
<comment type="subcellular location">
    <subcellularLocation>
        <location evidence="2 7">Cytoplasm</location>
    </subcellularLocation>
</comment>
<dbReference type="SUPFAM" id="SSF140984">
    <property type="entry name" value="PTPA-like"/>
    <property type="match status" value="1"/>
</dbReference>
<dbReference type="AlphaFoldDB" id="A0A2V0PBN5"/>
<evidence type="ECO:0000256" key="1">
    <source>
        <dbReference type="ARBA" id="ARBA00000971"/>
    </source>
</evidence>
<dbReference type="PANTHER" id="PTHR10012">
    <property type="entry name" value="SERINE/THREONINE-PROTEIN PHOSPHATASE 2A REGULATORY SUBUNIT B"/>
    <property type="match status" value="1"/>
</dbReference>
<keyword evidence="10" id="KW-1185">Reference proteome</keyword>
<dbReference type="GO" id="GO:0005634">
    <property type="term" value="C:nucleus"/>
    <property type="evidence" value="ECO:0007669"/>
    <property type="project" value="TreeGrafter"/>
</dbReference>
<keyword evidence="6 7" id="KW-0413">Isomerase</keyword>
<feature type="region of interest" description="Disordered" evidence="8">
    <location>
        <begin position="1"/>
        <end position="156"/>
    </location>
</feature>
<evidence type="ECO:0000256" key="5">
    <source>
        <dbReference type="ARBA" id="ARBA00023110"/>
    </source>
</evidence>
<gene>
    <name evidence="9" type="ORF">Rsub_07039</name>
</gene>
<evidence type="ECO:0000256" key="3">
    <source>
        <dbReference type="ARBA" id="ARBA00011019"/>
    </source>
</evidence>
<feature type="region of interest" description="Disordered" evidence="8">
    <location>
        <begin position="168"/>
        <end position="192"/>
    </location>
</feature>
<organism evidence="9 10">
    <name type="scientific">Raphidocelis subcapitata</name>
    <dbReference type="NCBI Taxonomy" id="307507"/>
    <lineage>
        <taxon>Eukaryota</taxon>
        <taxon>Viridiplantae</taxon>
        <taxon>Chlorophyta</taxon>
        <taxon>core chlorophytes</taxon>
        <taxon>Chlorophyceae</taxon>
        <taxon>CS clade</taxon>
        <taxon>Sphaeropleales</taxon>
        <taxon>Selenastraceae</taxon>
        <taxon>Raphidocelis</taxon>
    </lineage>
</organism>
<dbReference type="InterPro" id="IPR037218">
    <property type="entry name" value="PTPA_sf"/>
</dbReference>
<dbReference type="FunCoup" id="A0A2V0PBN5">
    <property type="interactions" value="1903"/>
</dbReference>
<dbReference type="GO" id="GO:0003755">
    <property type="term" value="F:peptidyl-prolyl cis-trans isomerase activity"/>
    <property type="evidence" value="ECO:0007669"/>
    <property type="project" value="UniProtKB-KW"/>
</dbReference>
<name>A0A2V0PBN5_9CHLO</name>
<dbReference type="PANTHER" id="PTHR10012:SF0">
    <property type="entry name" value="SERINE_THREONINE-PROTEIN PHOSPHATASE 2A ACTIVATOR"/>
    <property type="match status" value="1"/>
</dbReference>
<comment type="function">
    <text evidence="7">PPIases accelerate the folding of proteins. It catalyzes the cis-trans isomerization of proline imidic peptide bonds in oligopeptides.</text>
</comment>
<feature type="compositionally biased region" description="Low complexity" evidence="8">
    <location>
        <begin position="7"/>
        <end position="19"/>
    </location>
</feature>
<evidence type="ECO:0000256" key="7">
    <source>
        <dbReference type="RuleBase" id="RU361210"/>
    </source>
</evidence>
<dbReference type="GO" id="GO:0005737">
    <property type="term" value="C:cytoplasm"/>
    <property type="evidence" value="ECO:0007669"/>
    <property type="project" value="UniProtKB-SubCell"/>
</dbReference>
<dbReference type="FunFam" id="1.20.120.1150:FF:000002">
    <property type="entry name" value="Serine/threonine-protein phosphatase 2A activator"/>
    <property type="match status" value="1"/>
</dbReference>
<keyword evidence="5 7" id="KW-0697">Rotamase</keyword>
<dbReference type="OrthoDB" id="16120at2759"/>
<dbReference type="Proteomes" id="UP000247498">
    <property type="component" value="Unassembled WGS sequence"/>
</dbReference>
<dbReference type="GO" id="GO:0008160">
    <property type="term" value="F:protein tyrosine phosphatase activator activity"/>
    <property type="evidence" value="ECO:0007669"/>
    <property type="project" value="TreeGrafter"/>
</dbReference>
<keyword evidence="4 7" id="KW-0963">Cytoplasm</keyword>
<dbReference type="CDD" id="cd04087">
    <property type="entry name" value="PTPA"/>
    <property type="match status" value="1"/>
</dbReference>
<sequence length="504" mass="51771">MDTLTRDPPASASDAQAAAEGGKSDGGNPLENGDRGSTASGRTASAAAAGVRAPASAPAAAAPSPASAAATSPSARTDMPPPPTRAPWALPSISVGGAAASPLATSPSGGSAGSGSVRSVSPAAGSHFPQLARPLPGGAAITGDTHDTMSPTAAPWALGGAAPAAAAPRASAAPLRRPGGGGGGGAGRGAAPLVEAQPSMPRAAPPAAFEVPAKRISSEEDLKRFLEGGTAKDFVAFVLSLNQAVTGKALSTPVQLSRPLAALVSALDALRAWVDEIPPTQQSLRYGNPAYRTWFARMAAAAPGLMRDVLPPELHGAVVELTPYLVDSFGNATRIDYGTGHETTFAALLYCLAALGVVGDDDRVALVNVVFEKYLRLMRHIQTTYWLEPAGSHGVWGLDDYQFLPFVWGSAQLVSHPVLRPSSIHNADALEAFAGDYSYLGCVAFVKQVKKGPLFETSPMLNDVSGVPSWSKVNAGMLKMYQAEVLGKFPIMQHFLFGSILKWV</sequence>
<evidence type="ECO:0000313" key="10">
    <source>
        <dbReference type="Proteomes" id="UP000247498"/>
    </source>
</evidence>
<reference evidence="9 10" key="1">
    <citation type="journal article" date="2018" name="Sci. Rep.">
        <title>Raphidocelis subcapitata (=Pseudokirchneriella subcapitata) provides an insight into genome evolution and environmental adaptations in the Sphaeropleales.</title>
        <authorList>
            <person name="Suzuki S."/>
            <person name="Yamaguchi H."/>
            <person name="Nakajima N."/>
            <person name="Kawachi M."/>
        </authorList>
    </citation>
    <scope>NUCLEOTIDE SEQUENCE [LARGE SCALE GENOMIC DNA]</scope>
    <source>
        <strain evidence="9 10">NIES-35</strain>
    </source>
</reference>
<comment type="similarity">
    <text evidence="3 7">Belongs to the PTPA-type PPIase family.</text>
</comment>
<proteinExistence type="inferred from homology"/>
<evidence type="ECO:0000256" key="8">
    <source>
        <dbReference type="SAM" id="MobiDB-lite"/>
    </source>
</evidence>
<evidence type="ECO:0000256" key="6">
    <source>
        <dbReference type="ARBA" id="ARBA00023235"/>
    </source>
</evidence>
<evidence type="ECO:0000313" key="9">
    <source>
        <dbReference type="EMBL" id="GBF94505.1"/>
    </source>
</evidence>
<protein>
    <recommendedName>
        <fullName evidence="7">Serine/threonine-protein phosphatase 2A activator</fullName>
        <ecNumber evidence="7">5.2.1.8</ecNumber>
    </recommendedName>
    <alternativeName>
        <fullName evidence="7">Phosphotyrosyl phosphatase activator</fullName>
    </alternativeName>
</protein>
<dbReference type="InterPro" id="IPR043170">
    <property type="entry name" value="PTPA_C_lid"/>
</dbReference>
<comment type="catalytic activity">
    <reaction evidence="1 7">
        <text>[protein]-peptidylproline (omega=180) = [protein]-peptidylproline (omega=0)</text>
        <dbReference type="Rhea" id="RHEA:16237"/>
        <dbReference type="Rhea" id="RHEA-COMP:10747"/>
        <dbReference type="Rhea" id="RHEA-COMP:10748"/>
        <dbReference type="ChEBI" id="CHEBI:83833"/>
        <dbReference type="ChEBI" id="CHEBI:83834"/>
        <dbReference type="EC" id="5.2.1.8"/>
    </reaction>
</comment>
<evidence type="ECO:0000256" key="4">
    <source>
        <dbReference type="ARBA" id="ARBA00022490"/>
    </source>
</evidence>
<dbReference type="Pfam" id="PF03095">
    <property type="entry name" value="PTPA"/>
    <property type="match status" value="1"/>
</dbReference>
<feature type="compositionally biased region" description="Low complexity" evidence="8">
    <location>
        <begin position="168"/>
        <end position="177"/>
    </location>
</feature>
<accession>A0A2V0PBN5</accession>
<feature type="compositionally biased region" description="Low complexity" evidence="8">
    <location>
        <begin position="86"/>
        <end position="126"/>
    </location>
</feature>
<dbReference type="Gene3D" id="1.20.120.1150">
    <property type="match status" value="1"/>
</dbReference>
<dbReference type="GO" id="GO:0000159">
    <property type="term" value="C:protein phosphatase type 2A complex"/>
    <property type="evidence" value="ECO:0007669"/>
    <property type="project" value="TreeGrafter"/>
</dbReference>
<comment type="caution">
    <text evidence="9">The sequence shown here is derived from an EMBL/GenBank/DDBJ whole genome shotgun (WGS) entry which is preliminary data.</text>
</comment>
<dbReference type="EMBL" id="BDRX01000052">
    <property type="protein sequence ID" value="GBF94505.1"/>
    <property type="molecule type" value="Genomic_DNA"/>
</dbReference>
<dbReference type="STRING" id="307507.A0A2V0PBN5"/>